<dbReference type="AlphaFoldDB" id="A0A6J2XVD8"/>
<evidence type="ECO:0000256" key="2">
    <source>
        <dbReference type="ARBA" id="ARBA00006434"/>
    </source>
</evidence>
<dbReference type="KEGG" id="soy:115881289"/>
<gene>
    <name evidence="15" type="primary">LOC115881289</name>
</gene>
<feature type="transmembrane region" description="Helical" evidence="13">
    <location>
        <begin position="412"/>
        <end position="434"/>
    </location>
</feature>
<keyword evidence="6 13" id="KW-1133">Transmembrane helix</keyword>
<reference evidence="15" key="1">
    <citation type="submission" date="2025-08" db="UniProtKB">
        <authorList>
            <consortium name="RefSeq"/>
        </authorList>
    </citation>
    <scope>IDENTIFICATION</scope>
</reference>
<keyword evidence="14" id="KW-1185">Reference proteome</keyword>
<dbReference type="PANTHER" id="PTHR42985:SF2">
    <property type="entry name" value="SODIUM-DEPENDENT MULTIVITAMIN TRANSPORTER"/>
    <property type="match status" value="1"/>
</dbReference>
<comment type="similarity">
    <text evidence="2 11">Belongs to the sodium:solute symporter (SSF) (TC 2.A.21) family.</text>
</comment>
<evidence type="ECO:0000256" key="12">
    <source>
        <dbReference type="SAM" id="MobiDB-lite"/>
    </source>
</evidence>
<dbReference type="PANTHER" id="PTHR42985">
    <property type="entry name" value="SODIUM-COUPLED MONOCARBOXYLATE TRANSPORTER"/>
    <property type="match status" value="1"/>
</dbReference>
<feature type="transmembrane region" description="Helical" evidence="13">
    <location>
        <begin position="536"/>
        <end position="557"/>
    </location>
</feature>
<feature type="transmembrane region" description="Helical" evidence="13">
    <location>
        <begin position="329"/>
        <end position="348"/>
    </location>
</feature>
<feature type="transmembrane region" description="Helical" evidence="13">
    <location>
        <begin position="238"/>
        <end position="257"/>
    </location>
</feature>
<evidence type="ECO:0000256" key="3">
    <source>
        <dbReference type="ARBA" id="ARBA00022448"/>
    </source>
</evidence>
<feature type="compositionally biased region" description="Low complexity" evidence="12">
    <location>
        <begin position="605"/>
        <end position="616"/>
    </location>
</feature>
<evidence type="ECO:0000256" key="8">
    <source>
        <dbReference type="ARBA" id="ARBA00023065"/>
    </source>
</evidence>
<dbReference type="GeneID" id="115881289"/>
<evidence type="ECO:0000256" key="4">
    <source>
        <dbReference type="ARBA" id="ARBA00022475"/>
    </source>
</evidence>
<dbReference type="RefSeq" id="XP_030754574.1">
    <property type="nucleotide sequence ID" value="XM_030898714.1"/>
</dbReference>
<dbReference type="InterPro" id="IPR001734">
    <property type="entry name" value="Na/solute_symporter"/>
</dbReference>
<keyword evidence="3" id="KW-0813">Transport</keyword>
<dbReference type="CDD" id="cd11492">
    <property type="entry name" value="SLC5sbd_NIS-SMVT"/>
    <property type="match status" value="1"/>
</dbReference>
<proteinExistence type="inferred from homology"/>
<dbReference type="InterPro" id="IPR051163">
    <property type="entry name" value="Sodium:Solute_Symporter_SSF"/>
</dbReference>
<feature type="compositionally biased region" description="Polar residues" evidence="12">
    <location>
        <begin position="617"/>
        <end position="638"/>
    </location>
</feature>
<feature type="transmembrane region" description="Helical" evidence="13">
    <location>
        <begin position="383"/>
        <end position="406"/>
    </location>
</feature>
<evidence type="ECO:0000256" key="11">
    <source>
        <dbReference type="RuleBase" id="RU362091"/>
    </source>
</evidence>
<evidence type="ECO:0000256" key="5">
    <source>
        <dbReference type="ARBA" id="ARBA00022692"/>
    </source>
</evidence>
<keyword evidence="8" id="KW-0406">Ion transport</keyword>
<feature type="transmembrane region" description="Helical" evidence="13">
    <location>
        <begin position="192"/>
        <end position="218"/>
    </location>
</feature>
<evidence type="ECO:0000256" key="1">
    <source>
        <dbReference type="ARBA" id="ARBA00004651"/>
    </source>
</evidence>
<dbReference type="Pfam" id="PF00474">
    <property type="entry name" value="SSF"/>
    <property type="match status" value="1"/>
</dbReference>
<feature type="transmembrane region" description="Helical" evidence="13">
    <location>
        <begin position="160"/>
        <end position="180"/>
    </location>
</feature>
<feature type="transmembrane region" description="Helical" evidence="13">
    <location>
        <begin position="278"/>
        <end position="303"/>
    </location>
</feature>
<sequence>MSKSLNSMVWDYLVFFIFVIASTFVAVYSRFFGPKEKTKADYVFAAGKVSMAAMMLSIARGTLGVRSFLGYPSELFYRGSAMWETLYGMVLAYPIVCYVFVPVYFSLGITSVYQYLDMRFKSRLVRCLASGTYVVRQLLNQGVTVFTPCVALNTVIGIPYWASISGITLASIIFNLLGGLKAAILADVMQGLTMIAVSFAIIVQGCVEAGGPGNVFYLSKRDGRLNFFNWSTDLTARVTTTSALVGQLFMSLSIFGCQQNFVQRYCSMESQKKVTKTLMYNIPVITVLFSLSWVVGMVVYAVYANCDPLSSGYIQKFDEILPFFVEDRFSYLPGILGLFLASLFNGALSLNVSNINSLATVAFEDFIRPLPALKGMKDSKQLLSIKIIGIVFAFIIMGIAFGVGMLDGVIESSMLVTSATSGPLLGVFIMAMLIPCANWKGASVGVIVGHIIILWITFGGLTVDKPPAAVLPLNTDGCSNSSFNDNILKPEHRVPVWTPTTTQSPRYTIYNDSLAPLNTTRAETMDPLTALYSITYMYYACIGCFFTVFIGWAVSYFTGSESDLYDEELIHPWARKMADFFPGKKRRYASKTFEKTSKKVKRNDSSVLSVSPSTSSIQNQTPTKQELEQTENLKNNGAVNEGYSHDMPMEEVNGTYRTKL</sequence>
<evidence type="ECO:0000256" key="13">
    <source>
        <dbReference type="SAM" id="Phobius"/>
    </source>
</evidence>
<dbReference type="NCBIfam" id="TIGR00813">
    <property type="entry name" value="sss"/>
    <property type="match status" value="1"/>
</dbReference>
<evidence type="ECO:0000313" key="15">
    <source>
        <dbReference type="RefSeq" id="XP_030754574.1"/>
    </source>
</evidence>
<dbReference type="Proteomes" id="UP000504635">
    <property type="component" value="Unplaced"/>
</dbReference>
<keyword evidence="5 13" id="KW-0812">Transmembrane</keyword>
<keyword evidence="9 13" id="KW-0472">Membrane</keyword>
<evidence type="ECO:0000256" key="10">
    <source>
        <dbReference type="ARBA" id="ARBA00023201"/>
    </source>
</evidence>
<evidence type="ECO:0000256" key="6">
    <source>
        <dbReference type="ARBA" id="ARBA00022989"/>
    </source>
</evidence>
<dbReference type="Gene3D" id="1.20.1730.10">
    <property type="entry name" value="Sodium/glucose cotransporter"/>
    <property type="match status" value="1"/>
</dbReference>
<dbReference type="PROSITE" id="PS50283">
    <property type="entry name" value="NA_SOLUT_SYMP_3"/>
    <property type="match status" value="1"/>
</dbReference>
<dbReference type="OrthoDB" id="6132759at2759"/>
<evidence type="ECO:0000313" key="14">
    <source>
        <dbReference type="Proteomes" id="UP000504635"/>
    </source>
</evidence>
<keyword evidence="7" id="KW-0915">Sodium</keyword>
<keyword evidence="4" id="KW-1003">Cell membrane</keyword>
<keyword evidence="10" id="KW-0739">Sodium transport</keyword>
<feature type="transmembrane region" description="Helical" evidence="13">
    <location>
        <begin position="441"/>
        <end position="463"/>
    </location>
</feature>
<organism evidence="14 15">
    <name type="scientific">Sitophilus oryzae</name>
    <name type="common">Rice weevil</name>
    <name type="synonym">Curculio oryzae</name>
    <dbReference type="NCBI Taxonomy" id="7048"/>
    <lineage>
        <taxon>Eukaryota</taxon>
        <taxon>Metazoa</taxon>
        <taxon>Ecdysozoa</taxon>
        <taxon>Arthropoda</taxon>
        <taxon>Hexapoda</taxon>
        <taxon>Insecta</taxon>
        <taxon>Pterygota</taxon>
        <taxon>Neoptera</taxon>
        <taxon>Endopterygota</taxon>
        <taxon>Coleoptera</taxon>
        <taxon>Polyphaga</taxon>
        <taxon>Cucujiformia</taxon>
        <taxon>Curculionidae</taxon>
        <taxon>Dryophthorinae</taxon>
        <taxon>Sitophilus</taxon>
    </lineage>
</organism>
<accession>A0A6J2XVD8</accession>
<dbReference type="InParanoid" id="A0A6J2XVD8"/>
<comment type="subcellular location">
    <subcellularLocation>
        <location evidence="1">Cell membrane</location>
        <topology evidence="1">Multi-pass membrane protein</topology>
    </subcellularLocation>
</comment>
<protein>
    <submittedName>
        <fullName evidence="15">Sodium-coupled monocarboxylate transporter 1</fullName>
    </submittedName>
</protein>
<feature type="transmembrane region" description="Helical" evidence="13">
    <location>
        <begin position="12"/>
        <end position="31"/>
    </location>
</feature>
<dbReference type="GO" id="GO:0015293">
    <property type="term" value="F:symporter activity"/>
    <property type="evidence" value="ECO:0007669"/>
    <property type="project" value="TreeGrafter"/>
</dbReference>
<evidence type="ECO:0000256" key="9">
    <source>
        <dbReference type="ARBA" id="ARBA00023136"/>
    </source>
</evidence>
<dbReference type="InterPro" id="IPR038377">
    <property type="entry name" value="Na/Glc_symporter_sf"/>
</dbReference>
<dbReference type="GO" id="GO:0006814">
    <property type="term" value="P:sodium ion transport"/>
    <property type="evidence" value="ECO:0007669"/>
    <property type="project" value="UniProtKB-KW"/>
</dbReference>
<feature type="region of interest" description="Disordered" evidence="12">
    <location>
        <begin position="603"/>
        <end position="660"/>
    </location>
</feature>
<feature type="transmembrane region" description="Helical" evidence="13">
    <location>
        <begin position="90"/>
        <end position="116"/>
    </location>
</feature>
<evidence type="ECO:0000256" key="7">
    <source>
        <dbReference type="ARBA" id="ARBA00023053"/>
    </source>
</evidence>
<dbReference type="GO" id="GO:0005886">
    <property type="term" value="C:plasma membrane"/>
    <property type="evidence" value="ECO:0007669"/>
    <property type="project" value="UniProtKB-SubCell"/>
</dbReference>
<name>A0A6J2XVD8_SITOR</name>
<dbReference type="FunCoup" id="A0A6J2XVD8">
    <property type="interactions" value="21"/>
</dbReference>